<proteinExistence type="predicted"/>
<dbReference type="PANTHER" id="PTHR33401:SF3">
    <property type="entry name" value="LOW AFFINITY POTASSIUM TRANSPORT SYSTEM PROTEIN"/>
    <property type="match status" value="1"/>
</dbReference>
<comment type="caution">
    <text evidence="1">The sequence shown here is derived from an EMBL/GenBank/DDBJ whole genome shotgun (WGS) entry which is preliminary data.</text>
</comment>
<dbReference type="Proteomes" id="UP000298416">
    <property type="component" value="Unassembled WGS sequence"/>
</dbReference>
<dbReference type="EMBL" id="PNBA02000005">
    <property type="protein sequence ID" value="KAG6422718.1"/>
    <property type="molecule type" value="Genomic_DNA"/>
</dbReference>
<accession>A0A8X8Y3E5</accession>
<keyword evidence="2" id="KW-1185">Reference proteome</keyword>
<protein>
    <submittedName>
        <fullName evidence="1">Uncharacterized protein</fullName>
    </submittedName>
</protein>
<dbReference type="AlphaFoldDB" id="A0A8X8Y3E5"/>
<reference evidence="1" key="1">
    <citation type="submission" date="2018-01" db="EMBL/GenBank/DDBJ databases">
        <authorList>
            <person name="Mao J.F."/>
        </authorList>
    </citation>
    <scope>NUCLEOTIDE SEQUENCE</scope>
    <source>
        <strain evidence="1">Huo1</strain>
        <tissue evidence="1">Leaf</tissue>
    </source>
</reference>
<name>A0A8X8Y3E5_SALSN</name>
<organism evidence="1">
    <name type="scientific">Salvia splendens</name>
    <name type="common">Scarlet sage</name>
    <dbReference type="NCBI Taxonomy" id="180675"/>
    <lineage>
        <taxon>Eukaryota</taxon>
        <taxon>Viridiplantae</taxon>
        <taxon>Streptophyta</taxon>
        <taxon>Embryophyta</taxon>
        <taxon>Tracheophyta</taxon>
        <taxon>Spermatophyta</taxon>
        <taxon>Magnoliopsida</taxon>
        <taxon>eudicotyledons</taxon>
        <taxon>Gunneridae</taxon>
        <taxon>Pentapetalae</taxon>
        <taxon>asterids</taxon>
        <taxon>lamiids</taxon>
        <taxon>Lamiales</taxon>
        <taxon>Lamiaceae</taxon>
        <taxon>Nepetoideae</taxon>
        <taxon>Mentheae</taxon>
        <taxon>Salviinae</taxon>
        <taxon>Salvia</taxon>
        <taxon>Salvia subgen. Calosphace</taxon>
        <taxon>core Calosphace</taxon>
    </lineage>
</organism>
<evidence type="ECO:0000313" key="2">
    <source>
        <dbReference type="Proteomes" id="UP000298416"/>
    </source>
</evidence>
<sequence length="257" mass="27984">MLFAVEGGGFFSSSASGYCKGLTLLLLGQKTEEKPMKVTPWNQYQLVDQGNDPDLQLASGKNHPVRGCASFVCFGCTAAGLESPSPLKVGPTQKKETFTPPTISESNEFTNLDGRIVVDDDDGSKGGVVSLKSSLKKAANFAVIASTDEDNGGGTHEKLDRENDDVSCQNGRRKIQWTDATGGELFEIREFEMRTTFWIMKMDPTMISIMGMKRLVRARLCSPSFLGSSRPRLDLCDATNVLTAAHHESSGWQESES</sequence>
<evidence type="ECO:0000313" key="1">
    <source>
        <dbReference type="EMBL" id="KAG6422718.1"/>
    </source>
</evidence>
<gene>
    <name evidence="1" type="ORF">SASPL_113098</name>
</gene>
<reference evidence="1" key="2">
    <citation type="submission" date="2020-08" db="EMBL/GenBank/DDBJ databases">
        <title>Plant Genome Project.</title>
        <authorList>
            <person name="Zhang R.-G."/>
        </authorList>
    </citation>
    <scope>NUCLEOTIDE SEQUENCE</scope>
    <source>
        <strain evidence="1">Huo1</strain>
        <tissue evidence="1">Leaf</tissue>
    </source>
</reference>
<dbReference type="PANTHER" id="PTHR33401">
    <property type="entry name" value="LIGHT-HARVESTING COMPLEX-LIKE PROTEIN OHP2, CHLOROPLASTIC"/>
    <property type="match status" value="1"/>
</dbReference>